<protein>
    <submittedName>
        <fullName evidence="2">Uncharacterized protein</fullName>
    </submittedName>
</protein>
<organism evidence="2 3">
    <name type="scientific">Dactylonectria estremocensis</name>
    <dbReference type="NCBI Taxonomy" id="1079267"/>
    <lineage>
        <taxon>Eukaryota</taxon>
        <taxon>Fungi</taxon>
        <taxon>Dikarya</taxon>
        <taxon>Ascomycota</taxon>
        <taxon>Pezizomycotina</taxon>
        <taxon>Sordariomycetes</taxon>
        <taxon>Hypocreomycetidae</taxon>
        <taxon>Hypocreales</taxon>
        <taxon>Nectriaceae</taxon>
        <taxon>Dactylonectria</taxon>
    </lineage>
</organism>
<evidence type="ECO:0000256" key="1">
    <source>
        <dbReference type="SAM" id="MobiDB-lite"/>
    </source>
</evidence>
<dbReference type="EMBL" id="JAGMUU010000038">
    <property type="protein sequence ID" value="KAH7115468.1"/>
    <property type="molecule type" value="Genomic_DNA"/>
</dbReference>
<feature type="region of interest" description="Disordered" evidence="1">
    <location>
        <begin position="135"/>
        <end position="166"/>
    </location>
</feature>
<accession>A0A9P9DA36</accession>
<proteinExistence type="predicted"/>
<evidence type="ECO:0000313" key="2">
    <source>
        <dbReference type="EMBL" id="KAH7115468.1"/>
    </source>
</evidence>
<dbReference type="Proteomes" id="UP000717696">
    <property type="component" value="Unassembled WGS sequence"/>
</dbReference>
<dbReference type="AlphaFoldDB" id="A0A9P9DA36"/>
<keyword evidence="3" id="KW-1185">Reference proteome</keyword>
<feature type="compositionally biased region" description="Acidic residues" evidence="1">
    <location>
        <begin position="157"/>
        <end position="166"/>
    </location>
</feature>
<comment type="caution">
    <text evidence="2">The sequence shown here is derived from an EMBL/GenBank/DDBJ whole genome shotgun (WGS) entry which is preliminary data.</text>
</comment>
<evidence type="ECO:0000313" key="3">
    <source>
        <dbReference type="Proteomes" id="UP000717696"/>
    </source>
</evidence>
<name>A0A9P9DA36_9HYPO</name>
<sequence length="166" mass="19318">MILKAAPGPFHNPQSNSTRFNIIMPLLLRGPIRIDCNYLMPQTRWKDIFLQIPFLWDLDREVIASKPSSVAPEGKEWNWEKLARQVLSPPKVATVKENRHDYRPWDYKDVGLVVPSGFTNRRRIWQICEDMSPNDVGMEHRPYQPPSNDEDLKSFDGDSDSSDHEE</sequence>
<gene>
    <name evidence="2" type="ORF">B0J13DRAFT_572179</name>
</gene>
<reference evidence="2" key="1">
    <citation type="journal article" date="2021" name="Nat. Commun.">
        <title>Genetic determinants of endophytism in the Arabidopsis root mycobiome.</title>
        <authorList>
            <person name="Mesny F."/>
            <person name="Miyauchi S."/>
            <person name="Thiergart T."/>
            <person name="Pickel B."/>
            <person name="Atanasova L."/>
            <person name="Karlsson M."/>
            <person name="Huettel B."/>
            <person name="Barry K.W."/>
            <person name="Haridas S."/>
            <person name="Chen C."/>
            <person name="Bauer D."/>
            <person name="Andreopoulos W."/>
            <person name="Pangilinan J."/>
            <person name="LaButti K."/>
            <person name="Riley R."/>
            <person name="Lipzen A."/>
            <person name="Clum A."/>
            <person name="Drula E."/>
            <person name="Henrissat B."/>
            <person name="Kohler A."/>
            <person name="Grigoriev I.V."/>
            <person name="Martin F.M."/>
            <person name="Hacquard S."/>
        </authorList>
    </citation>
    <scope>NUCLEOTIDE SEQUENCE</scope>
    <source>
        <strain evidence="2">MPI-CAGE-AT-0021</strain>
    </source>
</reference>
<dbReference type="OrthoDB" id="3932329at2759"/>